<reference evidence="4" key="1">
    <citation type="submission" date="2019-10" db="EMBL/GenBank/DDBJ databases">
        <title>Draft genome sequece of Microseira wollei NIES-4236.</title>
        <authorList>
            <person name="Yamaguchi H."/>
            <person name="Suzuki S."/>
            <person name="Kawachi M."/>
        </authorList>
    </citation>
    <scope>NUCLEOTIDE SEQUENCE</scope>
    <source>
        <strain evidence="4">NIES-4236</strain>
    </source>
</reference>
<keyword evidence="2" id="KW-0012">Acyltransferase</keyword>
<keyword evidence="5" id="KW-1185">Reference proteome</keyword>
<dbReference type="PROSITE" id="PS51186">
    <property type="entry name" value="GNAT"/>
    <property type="match status" value="1"/>
</dbReference>
<dbReference type="PANTHER" id="PTHR43877:SF2">
    <property type="entry name" value="AMINOALKYLPHOSPHONATE N-ACETYLTRANSFERASE-RELATED"/>
    <property type="match status" value="1"/>
</dbReference>
<dbReference type="RefSeq" id="WP_226577749.1">
    <property type="nucleotide sequence ID" value="NZ_BLAY01000021.1"/>
</dbReference>
<dbReference type="GO" id="GO:0016747">
    <property type="term" value="F:acyltransferase activity, transferring groups other than amino-acyl groups"/>
    <property type="evidence" value="ECO:0007669"/>
    <property type="project" value="InterPro"/>
</dbReference>
<dbReference type="AlphaFoldDB" id="A0AAV3X6T3"/>
<sequence>MDNIEVRPIRDNLELNQLFYQRWLVLRAPLSMDIGTEKDTYEDSAFHLVAVCHNQIVGSARLRELSTELGSIAYVAVLPEFQNQGIGTKLIKKLIETAQAKNLKRLRLRSRISALNFYQKLGFSPEGEPFDYLGIPHTFMHLDIPTSLK</sequence>
<organism evidence="4 5">
    <name type="scientific">Microseira wollei NIES-4236</name>
    <dbReference type="NCBI Taxonomy" id="2530354"/>
    <lineage>
        <taxon>Bacteria</taxon>
        <taxon>Bacillati</taxon>
        <taxon>Cyanobacteriota</taxon>
        <taxon>Cyanophyceae</taxon>
        <taxon>Oscillatoriophycideae</taxon>
        <taxon>Aerosakkonematales</taxon>
        <taxon>Aerosakkonemataceae</taxon>
        <taxon>Microseira</taxon>
    </lineage>
</organism>
<protein>
    <submittedName>
        <fullName evidence="4">GCN5-related N-acetyltransferase</fullName>
    </submittedName>
</protein>
<dbReference type="SUPFAM" id="SSF55729">
    <property type="entry name" value="Acyl-CoA N-acyltransferases (Nat)"/>
    <property type="match status" value="1"/>
</dbReference>
<dbReference type="Gene3D" id="3.40.630.30">
    <property type="match status" value="1"/>
</dbReference>
<keyword evidence="1" id="KW-0808">Transferase</keyword>
<dbReference type="Pfam" id="PF00583">
    <property type="entry name" value="Acetyltransf_1"/>
    <property type="match status" value="1"/>
</dbReference>
<evidence type="ECO:0000256" key="1">
    <source>
        <dbReference type="ARBA" id="ARBA00022679"/>
    </source>
</evidence>
<dbReference type="InterPro" id="IPR050832">
    <property type="entry name" value="Bact_Acetyltransf"/>
</dbReference>
<proteinExistence type="predicted"/>
<gene>
    <name evidence="4" type="ORF">MiSe_17640</name>
</gene>
<evidence type="ECO:0000256" key="2">
    <source>
        <dbReference type="ARBA" id="ARBA00023315"/>
    </source>
</evidence>
<dbReference type="CDD" id="cd04301">
    <property type="entry name" value="NAT_SF"/>
    <property type="match status" value="1"/>
</dbReference>
<accession>A0AAV3X6T3</accession>
<evidence type="ECO:0000259" key="3">
    <source>
        <dbReference type="PROSITE" id="PS51186"/>
    </source>
</evidence>
<dbReference type="Proteomes" id="UP001050975">
    <property type="component" value="Unassembled WGS sequence"/>
</dbReference>
<evidence type="ECO:0000313" key="5">
    <source>
        <dbReference type="Proteomes" id="UP001050975"/>
    </source>
</evidence>
<name>A0AAV3X6T3_9CYAN</name>
<dbReference type="InterPro" id="IPR016181">
    <property type="entry name" value="Acyl_CoA_acyltransferase"/>
</dbReference>
<comment type="caution">
    <text evidence="4">The sequence shown here is derived from an EMBL/GenBank/DDBJ whole genome shotgun (WGS) entry which is preliminary data.</text>
</comment>
<feature type="domain" description="N-acetyltransferase" evidence="3">
    <location>
        <begin position="4"/>
        <end position="145"/>
    </location>
</feature>
<dbReference type="InterPro" id="IPR000182">
    <property type="entry name" value="GNAT_dom"/>
</dbReference>
<dbReference type="PANTHER" id="PTHR43877">
    <property type="entry name" value="AMINOALKYLPHOSPHONATE N-ACETYLTRANSFERASE-RELATED-RELATED"/>
    <property type="match status" value="1"/>
</dbReference>
<dbReference type="EMBL" id="BLAY01000021">
    <property type="protein sequence ID" value="GET37011.1"/>
    <property type="molecule type" value="Genomic_DNA"/>
</dbReference>
<evidence type="ECO:0000313" key="4">
    <source>
        <dbReference type="EMBL" id="GET37011.1"/>
    </source>
</evidence>